<gene>
    <name evidence="1" type="ORF">F4820DRAFT_417175</name>
</gene>
<evidence type="ECO:0000313" key="1">
    <source>
        <dbReference type="EMBL" id="KAI4866306.1"/>
    </source>
</evidence>
<proteinExistence type="predicted"/>
<accession>A0ACB9Z4L8</accession>
<dbReference type="EMBL" id="MU393460">
    <property type="protein sequence ID" value="KAI4866306.1"/>
    <property type="molecule type" value="Genomic_DNA"/>
</dbReference>
<keyword evidence="2" id="KW-1185">Reference proteome</keyword>
<sequence length="487" mass="54780">MDDMPTLDVFILTFNAAKHDINIPVFARHLYNAFGQIGSRLPELLVVSLQEMAPMHLAFIGSHALYPYFRSYELAVDIAAAMFVAEEERQLRLKGRTYKLVTTRNVGMTGIMLFACEPAAVRNLQAAEVGFGAGDMANKGAVGLRTLYEKQDADGHIVASTELTFVSAHLEAMEWNLDRRNKNWESIVSGLLFEDPKKFAERPSLHPTLHGSEDPDEEQNLLGRDSTEKALRDISIYKPGAHLFVAGDLNYRLSKTSPAPGSVFPTTDPESPNYYANFLTRDQLAAEKSAGRTLHGLSEAAIKFPPTYKLEPSPKSKPQTELGRIGDEGDEGDDVDEVKWSWARHRWPGWCDRILFLDIPWWVREGEGVGKAAKMKITTYDALPAVRSSDHRAVFLRLQVPMLDPDSLAPTESACEREQSAVWDEPVNPRIKLPFSVDFRSWEHRAMVKKWESTIGWSMLISQSKQGIMVFITVLLVGLGAWWYRSR</sequence>
<name>A0ACB9Z4L8_9PEZI</name>
<comment type="caution">
    <text evidence="1">The sequence shown here is derived from an EMBL/GenBank/DDBJ whole genome shotgun (WGS) entry which is preliminary data.</text>
</comment>
<dbReference type="Proteomes" id="UP001497700">
    <property type="component" value="Unassembled WGS sequence"/>
</dbReference>
<organism evidence="1 2">
    <name type="scientific">Hypoxylon rubiginosum</name>
    <dbReference type="NCBI Taxonomy" id="110542"/>
    <lineage>
        <taxon>Eukaryota</taxon>
        <taxon>Fungi</taxon>
        <taxon>Dikarya</taxon>
        <taxon>Ascomycota</taxon>
        <taxon>Pezizomycotina</taxon>
        <taxon>Sordariomycetes</taxon>
        <taxon>Xylariomycetidae</taxon>
        <taxon>Xylariales</taxon>
        <taxon>Hypoxylaceae</taxon>
        <taxon>Hypoxylon</taxon>
    </lineage>
</organism>
<evidence type="ECO:0000313" key="2">
    <source>
        <dbReference type="Proteomes" id="UP001497700"/>
    </source>
</evidence>
<reference evidence="1 2" key="1">
    <citation type="journal article" date="2022" name="New Phytol.">
        <title>Ecological generalism drives hyperdiversity of secondary metabolite gene clusters in xylarialean endophytes.</title>
        <authorList>
            <person name="Franco M.E.E."/>
            <person name="Wisecaver J.H."/>
            <person name="Arnold A.E."/>
            <person name="Ju Y.M."/>
            <person name="Slot J.C."/>
            <person name="Ahrendt S."/>
            <person name="Moore L.P."/>
            <person name="Eastman K.E."/>
            <person name="Scott K."/>
            <person name="Konkel Z."/>
            <person name="Mondo S.J."/>
            <person name="Kuo A."/>
            <person name="Hayes R.D."/>
            <person name="Haridas S."/>
            <person name="Andreopoulos B."/>
            <person name="Riley R."/>
            <person name="LaButti K."/>
            <person name="Pangilinan J."/>
            <person name="Lipzen A."/>
            <person name="Amirebrahimi M."/>
            <person name="Yan J."/>
            <person name="Adam C."/>
            <person name="Keymanesh K."/>
            <person name="Ng V."/>
            <person name="Louie K."/>
            <person name="Northen T."/>
            <person name="Drula E."/>
            <person name="Henrissat B."/>
            <person name="Hsieh H.M."/>
            <person name="Youens-Clark K."/>
            <person name="Lutzoni F."/>
            <person name="Miadlikowska J."/>
            <person name="Eastwood D.C."/>
            <person name="Hamelin R.C."/>
            <person name="Grigoriev I.V."/>
            <person name="U'Ren J.M."/>
        </authorList>
    </citation>
    <scope>NUCLEOTIDE SEQUENCE [LARGE SCALE GENOMIC DNA]</scope>
    <source>
        <strain evidence="1 2">CBS 119005</strain>
    </source>
</reference>
<protein>
    <submittedName>
        <fullName evidence="1">DNase I-like protein</fullName>
    </submittedName>
</protein>